<organism evidence="2 3">
    <name type="scientific">Gossypium barbadense</name>
    <name type="common">Sea Island cotton</name>
    <name type="synonym">Hibiscus barbadensis</name>
    <dbReference type="NCBI Taxonomy" id="3634"/>
    <lineage>
        <taxon>Eukaryota</taxon>
        <taxon>Viridiplantae</taxon>
        <taxon>Streptophyta</taxon>
        <taxon>Embryophyta</taxon>
        <taxon>Tracheophyta</taxon>
        <taxon>Spermatophyta</taxon>
        <taxon>Magnoliopsida</taxon>
        <taxon>eudicotyledons</taxon>
        <taxon>Gunneridae</taxon>
        <taxon>Pentapetalae</taxon>
        <taxon>rosids</taxon>
        <taxon>malvids</taxon>
        <taxon>Malvales</taxon>
        <taxon>Malvaceae</taxon>
        <taxon>Malvoideae</taxon>
        <taxon>Gossypium</taxon>
    </lineage>
</organism>
<protein>
    <submittedName>
        <fullName evidence="2">Uncharacterized protein</fullName>
    </submittedName>
</protein>
<proteinExistence type="predicted"/>
<feature type="region of interest" description="Disordered" evidence="1">
    <location>
        <begin position="1"/>
        <end position="22"/>
    </location>
</feature>
<gene>
    <name evidence="2" type="ORF">GOBAR_AA22873</name>
</gene>
<dbReference type="Proteomes" id="UP000239757">
    <property type="component" value="Unassembled WGS sequence"/>
</dbReference>
<reference evidence="2 3" key="1">
    <citation type="submission" date="2015-01" db="EMBL/GenBank/DDBJ databases">
        <title>Genome of allotetraploid Gossypium barbadense reveals genomic plasticity and fiber elongation in cotton evolution.</title>
        <authorList>
            <person name="Chen X."/>
            <person name="Liu X."/>
            <person name="Zhao B."/>
            <person name="Zheng H."/>
            <person name="Hu Y."/>
            <person name="Lu G."/>
            <person name="Yang C."/>
            <person name="Chen J."/>
            <person name="Shan C."/>
            <person name="Zhang L."/>
            <person name="Zhou Y."/>
            <person name="Wang L."/>
            <person name="Guo W."/>
            <person name="Bai Y."/>
            <person name="Ruan J."/>
            <person name="Shangguan X."/>
            <person name="Mao Y."/>
            <person name="Jiang J."/>
            <person name="Zhu Y."/>
            <person name="Lei J."/>
            <person name="Kang H."/>
            <person name="Chen S."/>
            <person name="He X."/>
            <person name="Wang R."/>
            <person name="Wang Y."/>
            <person name="Chen J."/>
            <person name="Wang L."/>
            <person name="Yu S."/>
            <person name="Wang B."/>
            <person name="Wei J."/>
            <person name="Song S."/>
            <person name="Lu X."/>
            <person name="Gao Z."/>
            <person name="Gu W."/>
            <person name="Deng X."/>
            <person name="Ma D."/>
            <person name="Wang S."/>
            <person name="Liang W."/>
            <person name="Fang L."/>
            <person name="Cai C."/>
            <person name="Zhu X."/>
            <person name="Zhou B."/>
            <person name="Zhang Y."/>
            <person name="Chen Z."/>
            <person name="Xu S."/>
            <person name="Zhu R."/>
            <person name="Wang S."/>
            <person name="Zhang T."/>
            <person name="Zhao G."/>
        </authorList>
    </citation>
    <scope>NUCLEOTIDE SEQUENCE [LARGE SCALE GENOMIC DNA]</scope>
    <source>
        <strain evidence="3">cv. Xinhai21</strain>
        <tissue evidence="2">Leaf</tissue>
    </source>
</reference>
<evidence type="ECO:0000256" key="1">
    <source>
        <dbReference type="SAM" id="MobiDB-lite"/>
    </source>
</evidence>
<accession>A0A2P5X373</accession>
<dbReference type="EMBL" id="KZ665797">
    <property type="protein sequence ID" value="PPR97795.1"/>
    <property type="molecule type" value="Genomic_DNA"/>
</dbReference>
<evidence type="ECO:0000313" key="2">
    <source>
        <dbReference type="EMBL" id="PPR97795.1"/>
    </source>
</evidence>
<name>A0A2P5X373_GOSBA</name>
<evidence type="ECO:0000313" key="3">
    <source>
        <dbReference type="Proteomes" id="UP000239757"/>
    </source>
</evidence>
<sequence>MACRATRVVDGRSKNEGPPVVGERQVDVAMEGVKIIVVHELLHTEPPKRCRTQVEGRVEFECELEVRRLDDLKKEPSWVSRQKGSDHFSQLDLFNCGLANAMARA</sequence>
<dbReference type="AlphaFoldDB" id="A0A2P5X373"/>